<keyword evidence="6" id="KW-1185">Reference proteome</keyword>
<sequence length="192" mass="21280">MRLIGYVLTSTPQPSEDRQRLDLINAGVDSSDIYTDHDGECARPSRPQLNRALNALRPGDTLTIDTLERLGRSTQTVLAVAAQLQTRRAELRVLDLGGNTVDTSTAAGSMLFTTLAALTQMERELNRERAHDSIERRRQAGTNLGGRPLVFTDDQIRRAVRLVEEGQPAAEVAFDLGMSRATFYRRSKALDE</sequence>
<dbReference type="CDD" id="cd00569">
    <property type="entry name" value="HTH_Hin_like"/>
    <property type="match status" value="1"/>
</dbReference>
<dbReference type="SUPFAM" id="SSF46689">
    <property type="entry name" value="Homeodomain-like"/>
    <property type="match status" value="1"/>
</dbReference>
<accession>A0A5C8HKZ8</accession>
<organism evidence="5 6">
    <name type="scientific">Microbacterium mitrae</name>
    <dbReference type="NCBI Taxonomy" id="664640"/>
    <lineage>
        <taxon>Bacteria</taxon>
        <taxon>Bacillati</taxon>
        <taxon>Actinomycetota</taxon>
        <taxon>Actinomycetes</taxon>
        <taxon>Micrococcales</taxon>
        <taxon>Microbacteriaceae</taxon>
        <taxon>Microbacterium</taxon>
    </lineage>
</organism>
<dbReference type="RefSeq" id="WP_147826454.1">
    <property type="nucleotide sequence ID" value="NZ_BAAARG010000001.1"/>
</dbReference>
<protein>
    <submittedName>
        <fullName evidence="5">Recombinase family protein</fullName>
    </submittedName>
</protein>
<dbReference type="InterPro" id="IPR050639">
    <property type="entry name" value="SSR_resolvase"/>
</dbReference>
<dbReference type="Proteomes" id="UP000321196">
    <property type="component" value="Unassembled WGS sequence"/>
</dbReference>
<dbReference type="AlphaFoldDB" id="A0A5C8HKZ8"/>
<dbReference type="InterPro" id="IPR006119">
    <property type="entry name" value="Resolv_N"/>
</dbReference>
<gene>
    <name evidence="5" type="ORF">FVP60_11680</name>
</gene>
<keyword evidence="2" id="KW-0238">DNA-binding</keyword>
<keyword evidence="3" id="KW-0233">DNA recombination</keyword>
<dbReference type="Gene3D" id="3.40.50.1390">
    <property type="entry name" value="Resolvase, N-terminal catalytic domain"/>
    <property type="match status" value="1"/>
</dbReference>
<dbReference type="EMBL" id="VRSW01000004">
    <property type="protein sequence ID" value="TXK03524.1"/>
    <property type="molecule type" value="Genomic_DNA"/>
</dbReference>
<dbReference type="SUPFAM" id="SSF53041">
    <property type="entry name" value="Resolvase-like"/>
    <property type="match status" value="1"/>
</dbReference>
<evidence type="ECO:0000313" key="6">
    <source>
        <dbReference type="Proteomes" id="UP000321196"/>
    </source>
</evidence>
<proteinExistence type="inferred from homology"/>
<reference evidence="5 6" key="1">
    <citation type="submission" date="2019-08" db="EMBL/GenBank/DDBJ databases">
        <authorList>
            <person name="Dong K."/>
        </authorList>
    </citation>
    <scope>NUCLEOTIDE SEQUENCE [LARGE SCALE GENOMIC DNA]</scope>
    <source>
        <strain evidence="5 6">M4-8</strain>
    </source>
</reference>
<dbReference type="Pfam" id="PF02796">
    <property type="entry name" value="HTH_7"/>
    <property type="match status" value="1"/>
</dbReference>
<dbReference type="Gene3D" id="1.10.10.60">
    <property type="entry name" value="Homeodomain-like"/>
    <property type="match status" value="1"/>
</dbReference>
<dbReference type="SMART" id="SM00857">
    <property type="entry name" value="Resolvase"/>
    <property type="match status" value="1"/>
</dbReference>
<dbReference type="InterPro" id="IPR006120">
    <property type="entry name" value="Resolvase_HTH_dom"/>
</dbReference>
<dbReference type="OrthoDB" id="128993at2"/>
<dbReference type="InterPro" id="IPR009057">
    <property type="entry name" value="Homeodomain-like_sf"/>
</dbReference>
<evidence type="ECO:0000256" key="1">
    <source>
        <dbReference type="ARBA" id="ARBA00009913"/>
    </source>
</evidence>
<name>A0A5C8HKZ8_9MICO</name>
<dbReference type="InterPro" id="IPR036162">
    <property type="entry name" value="Resolvase-like_N_sf"/>
</dbReference>
<evidence type="ECO:0000256" key="3">
    <source>
        <dbReference type="ARBA" id="ARBA00023172"/>
    </source>
</evidence>
<dbReference type="PANTHER" id="PTHR30461:SF2">
    <property type="entry name" value="SERINE RECOMBINASE PINE-RELATED"/>
    <property type="match status" value="1"/>
</dbReference>
<dbReference type="GO" id="GO:0000150">
    <property type="term" value="F:DNA strand exchange activity"/>
    <property type="evidence" value="ECO:0007669"/>
    <property type="project" value="InterPro"/>
</dbReference>
<dbReference type="GO" id="GO:0003677">
    <property type="term" value="F:DNA binding"/>
    <property type="evidence" value="ECO:0007669"/>
    <property type="project" value="UniProtKB-KW"/>
</dbReference>
<dbReference type="Pfam" id="PF00239">
    <property type="entry name" value="Resolvase"/>
    <property type="match status" value="1"/>
</dbReference>
<feature type="domain" description="Resolvase/invertase-type recombinase catalytic" evidence="4">
    <location>
        <begin position="2"/>
        <end position="141"/>
    </location>
</feature>
<evidence type="ECO:0000259" key="4">
    <source>
        <dbReference type="PROSITE" id="PS51736"/>
    </source>
</evidence>
<comment type="similarity">
    <text evidence="1">Belongs to the site-specific recombinase resolvase family.</text>
</comment>
<dbReference type="PROSITE" id="PS51736">
    <property type="entry name" value="RECOMBINASES_3"/>
    <property type="match status" value="1"/>
</dbReference>
<comment type="caution">
    <text evidence="5">The sequence shown here is derived from an EMBL/GenBank/DDBJ whole genome shotgun (WGS) entry which is preliminary data.</text>
</comment>
<evidence type="ECO:0000256" key="2">
    <source>
        <dbReference type="ARBA" id="ARBA00023125"/>
    </source>
</evidence>
<dbReference type="PANTHER" id="PTHR30461">
    <property type="entry name" value="DNA-INVERTASE FROM LAMBDOID PROPHAGE"/>
    <property type="match status" value="1"/>
</dbReference>
<evidence type="ECO:0000313" key="5">
    <source>
        <dbReference type="EMBL" id="TXK03524.1"/>
    </source>
</evidence>
<dbReference type="CDD" id="cd03768">
    <property type="entry name" value="SR_ResInv"/>
    <property type="match status" value="1"/>
</dbReference>